<dbReference type="SUPFAM" id="SSF46689">
    <property type="entry name" value="Homeodomain-like"/>
    <property type="match status" value="2"/>
</dbReference>
<dbReference type="PANTHER" id="PTHR43280:SF27">
    <property type="entry name" value="TRANSCRIPTIONAL REGULATOR MTLR"/>
    <property type="match status" value="1"/>
</dbReference>
<dbReference type="PROSITE" id="PS01124">
    <property type="entry name" value="HTH_ARAC_FAMILY_2"/>
    <property type="match status" value="1"/>
</dbReference>
<keyword evidence="1" id="KW-0805">Transcription regulation</keyword>
<keyword evidence="6" id="KW-1185">Reference proteome</keyword>
<dbReference type="InterPro" id="IPR018060">
    <property type="entry name" value="HTH_AraC"/>
</dbReference>
<dbReference type="PANTHER" id="PTHR43280">
    <property type="entry name" value="ARAC-FAMILY TRANSCRIPTIONAL REGULATOR"/>
    <property type="match status" value="1"/>
</dbReference>
<dbReference type="SMART" id="SM00342">
    <property type="entry name" value="HTH_ARAC"/>
    <property type="match status" value="1"/>
</dbReference>
<dbReference type="PROSITE" id="PS00041">
    <property type="entry name" value="HTH_ARAC_FAMILY_1"/>
    <property type="match status" value="1"/>
</dbReference>
<dbReference type="Pfam" id="PF12833">
    <property type="entry name" value="HTH_18"/>
    <property type="match status" value="1"/>
</dbReference>
<organism evidence="5 6">
    <name type="scientific">Pedobacter caeni</name>
    <dbReference type="NCBI Taxonomy" id="288992"/>
    <lineage>
        <taxon>Bacteria</taxon>
        <taxon>Pseudomonadati</taxon>
        <taxon>Bacteroidota</taxon>
        <taxon>Sphingobacteriia</taxon>
        <taxon>Sphingobacteriales</taxon>
        <taxon>Sphingobacteriaceae</taxon>
        <taxon>Pedobacter</taxon>
    </lineage>
</organism>
<dbReference type="GO" id="GO:0003700">
    <property type="term" value="F:DNA-binding transcription factor activity"/>
    <property type="evidence" value="ECO:0007669"/>
    <property type="project" value="InterPro"/>
</dbReference>
<name>A0A1M4T5Y3_9SPHI</name>
<dbReference type="InterPro" id="IPR014710">
    <property type="entry name" value="RmlC-like_jellyroll"/>
</dbReference>
<dbReference type="STRING" id="288992.SAMN04488522_10193"/>
<dbReference type="RefSeq" id="WP_073226013.1">
    <property type="nucleotide sequence ID" value="NZ_FQUQ01000001.1"/>
</dbReference>
<dbReference type="GO" id="GO:0043565">
    <property type="term" value="F:sequence-specific DNA binding"/>
    <property type="evidence" value="ECO:0007669"/>
    <property type="project" value="InterPro"/>
</dbReference>
<dbReference type="SUPFAM" id="SSF51182">
    <property type="entry name" value="RmlC-like cupins"/>
    <property type="match status" value="1"/>
</dbReference>
<evidence type="ECO:0000256" key="3">
    <source>
        <dbReference type="ARBA" id="ARBA00023163"/>
    </source>
</evidence>
<dbReference type="CDD" id="cd06976">
    <property type="entry name" value="cupin_MtlR-like_N"/>
    <property type="match status" value="1"/>
</dbReference>
<dbReference type="Gene3D" id="2.60.120.10">
    <property type="entry name" value="Jelly Rolls"/>
    <property type="match status" value="1"/>
</dbReference>
<feature type="domain" description="HTH araC/xylS-type" evidence="4">
    <location>
        <begin position="183"/>
        <end position="281"/>
    </location>
</feature>
<dbReference type="InterPro" id="IPR011051">
    <property type="entry name" value="RmlC_Cupin_sf"/>
</dbReference>
<evidence type="ECO:0000256" key="1">
    <source>
        <dbReference type="ARBA" id="ARBA00023015"/>
    </source>
</evidence>
<dbReference type="AlphaFoldDB" id="A0A1M4T5Y3"/>
<proteinExistence type="predicted"/>
<evidence type="ECO:0000313" key="6">
    <source>
        <dbReference type="Proteomes" id="UP000184287"/>
    </source>
</evidence>
<dbReference type="PRINTS" id="PR00032">
    <property type="entry name" value="HTHARAC"/>
</dbReference>
<dbReference type="InterPro" id="IPR009057">
    <property type="entry name" value="Homeodomain-like_sf"/>
</dbReference>
<dbReference type="InterPro" id="IPR020449">
    <property type="entry name" value="Tscrpt_reg_AraC-type_HTH"/>
</dbReference>
<protein>
    <submittedName>
        <fullName evidence="5">AraC-type DNA-binding protein</fullName>
    </submittedName>
</protein>
<evidence type="ECO:0000313" key="5">
    <source>
        <dbReference type="EMBL" id="SHE39851.1"/>
    </source>
</evidence>
<dbReference type="Pfam" id="PF07883">
    <property type="entry name" value="Cupin_2"/>
    <property type="match status" value="1"/>
</dbReference>
<keyword evidence="3" id="KW-0804">Transcription</keyword>
<dbReference type="OrthoDB" id="9787988at2"/>
<dbReference type="Proteomes" id="UP000184287">
    <property type="component" value="Unassembled WGS sequence"/>
</dbReference>
<dbReference type="EMBL" id="FQUQ01000001">
    <property type="protein sequence ID" value="SHE39851.1"/>
    <property type="molecule type" value="Genomic_DNA"/>
</dbReference>
<dbReference type="Gene3D" id="1.10.10.60">
    <property type="entry name" value="Homeodomain-like"/>
    <property type="match status" value="2"/>
</dbReference>
<evidence type="ECO:0000259" key="4">
    <source>
        <dbReference type="PROSITE" id="PS01124"/>
    </source>
</evidence>
<dbReference type="InterPro" id="IPR018062">
    <property type="entry name" value="HTH_AraC-typ_CS"/>
</dbReference>
<keyword evidence="2 5" id="KW-0238">DNA-binding</keyword>
<accession>A0A1M4T5Y3</accession>
<sequence>MIRATPEIVQPASEQSFLIRAFGDEAFKAPYHFHAEYELALILSGKGKRYIGNHMADFKAGDMVLVGANLPHCWKLVPEKQSDAKAIVIQFSADFLGADFFDKPENAAIRSMFQKAGNGIWFDTESFAKVYAAILDMKEQDSFHTLIGFLKILYQLTQSSKLVLLDKEPDVARLSLVEQKRINPVLAYLVENFRKQVSLNEAAALTNMTTNAFCKYFKKMTRKTFMEMVIQYRLNYATQQLIETDKPVSDIAFNSGFTDVSHFYKVFKSKMGLSPLGYRKKFMVGYINEG</sequence>
<evidence type="ECO:0000256" key="2">
    <source>
        <dbReference type="ARBA" id="ARBA00023125"/>
    </source>
</evidence>
<gene>
    <name evidence="5" type="ORF">SAMN04488522_10193</name>
</gene>
<dbReference type="InterPro" id="IPR013096">
    <property type="entry name" value="Cupin_2"/>
</dbReference>
<reference evidence="6" key="1">
    <citation type="submission" date="2016-11" db="EMBL/GenBank/DDBJ databases">
        <authorList>
            <person name="Varghese N."/>
            <person name="Submissions S."/>
        </authorList>
    </citation>
    <scope>NUCLEOTIDE SEQUENCE [LARGE SCALE GENOMIC DNA]</scope>
    <source>
        <strain evidence="6">DSM 16990</strain>
    </source>
</reference>